<protein>
    <submittedName>
        <fullName evidence="3">G_PROTEIN_RECEP_F1_2 domain-containing protein</fullName>
    </submittedName>
</protein>
<keyword evidence="1" id="KW-0812">Transmembrane</keyword>
<accession>A0A7E4ZSU4</accession>
<organism evidence="2 3">
    <name type="scientific">Panagrellus redivivus</name>
    <name type="common">Microworm</name>
    <dbReference type="NCBI Taxonomy" id="6233"/>
    <lineage>
        <taxon>Eukaryota</taxon>
        <taxon>Metazoa</taxon>
        <taxon>Ecdysozoa</taxon>
        <taxon>Nematoda</taxon>
        <taxon>Chromadorea</taxon>
        <taxon>Rhabditida</taxon>
        <taxon>Tylenchina</taxon>
        <taxon>Panagrolaimomorpha</taxon>
        <taxon>Panagrolaimoidea</taxon>
        <taxon>Panagrolaimidae</taxon>
        <taxon>Panagrellus</taxon>
    </lineage>
</organism>
<feature type="transmembrane region" description="Helical" evidence="1">
    <location>
        <begin position="12"/>
        <end position="34"/>
    </location>
</feature>
<dbReference type="AlphaFoldDB" id="A0A7E4ZSU4"/>
<dbReference type="Proteomes" id="UP000492821">
    <property type="component" value="Unassembled WGS sequence"/>
</dbReference>
<sequence>MDTKNFSASTTAATFVLELILLSAISTNLTVLLINFQGGILRSLTYHATLAVWGVLVGLYLNTTTGIILSLVHRFVFTFHPNIRKYMENKYTLIGIIIFYLICYITIAFGLWATGSTYYGIRDAAFIASNGALQPFFIESSFVYAIDNTGIVRVFLYIVTAMLMIVSLILLLSIAWFFYSVFMNRKTAIVSRTARSLIASSLILCFLCVMFLLVPIFCLVFFWTFRLKGTANIMNGVATFLSIHATFDTLSTLYFVVPYNRFCKRLIFHPKLPWAKFCKDTKGNKVGKWPVSTFGSRNEL</sequence>
<proteinExistence type="predicted"/>
<keyword evidence="2" id="KW-1185">Reference proteome</keyword>
<feature type="transmembrane region" description="Helical" evidence="1">
    <location>
        <begin position="93"/>
        <end position="113"/>
    </location>
</feature>
<reference evidence="2" key="1">
    <citation type="journal article" date="2013" name="Genetics">
        <title>The draft genome and transcriptome of Panagrellus redivivus are shaped by the harsh demands of a free-living lifestyle.</title>
        <authorList>
            <person name="Srinivasan J."/>
            <person name="Dillman A.R."/>
            <person name="Macchietto M.G."/>
            <person name="Heikkinen L."/>
            <person name="Lakso M."/>
            <person name="Fracchia K.M."/>
            <person name="Antoshechkin I."/>
            <person name="Mortazavi A."/>
            <person name="Wong G."/>
            <person name="Sternberg P.W."/>
        </authorList>
    </citation>
    <scope>NUCLEOTIDE SEQUENCE [LARGE SCALE GENOMIC DNA]</scope>
    <source>
        <strain evidence="2">MT8872</strain>
    </source>
</reference>
<evidence type="ECO:0000256" key="1">
    <source>
        <dbReference type="SAM" id="Phobius"/>
    </source>
</evidence>
<keyword evidence="1" id="KW-0472">Membrane</keyword>
<keyword evidence="1" id="KW-1133">Transmembrane helix</keyword>
<dbReference type="WBParaSite" id="Pan_g15435.t1">
    <property type="protein sequence ID" value="Pan_g15435.t1"/>
    <property type="gene ID" value="Pan_g15435"/>
</dbReference>
<evidence type="ECO:0000313" key="2">
    <source>
        <dbReference type="Proteomes" id="UP000492821"/>
    </source>
</evidence>
<reference evidence="3" key="2">
    <citation type="submission" date="2020-10" db="UniProtKB">
        <authorList>
            <consortium name="WormBaseParasite"/>
        </authorList>
    </citation>
    <scope>IDENTIFICATION</scope>
</reference>
<evidence type="ECO:0000313" key="3">
    <source>
        <dbReference type="WBParaSite" id="Pan_g15435.t1"/>
    </source>
</evidence>
<feature type="transmembrane region" description="Helical" evidence="1">
    <location>
        <begin position="202"/>
        <end position="225"/>
    </location>
</feature>
<dbReference type="Pfam" id="PF10318">
    <property type="entry name" value="7TM_GPCR_Srh"/>
    <property type="match status" value="1"/>
</dbReference>
<feature type="transmembrane region" description="Helical" evidence="1">
    <location>
        <begin position="154"/>
        <end position="182"/>
    </location>
</feature>
<dbReference type="InterPro" id="IPR019422">
    <property type="entry name" value="7TM_GPCR_serpentine_rcpt_Srh"/>
</dbReference>
<feature type="transmembrane region" description="Helical" evidence="1">
    <location>
        <begin position="237"/>
        <end position="257"/>
    </location>
</feature>
<name>A0A7E4ZSU4_PANRE</name>
<feature type="transmembrane region" description="Helical" evidence="1">
    <location>
        <begin position="46"/>
        <end position="72"/>
    </location>
</feature>